<evidence type="ECO:0000313" key="1">
    <source>
        <dbReference type="EMBL" id="SPD75243.1"/>
    </source>
</evidence>
<evidence type="ECO:0008006" key="2">
    <source>
        <dbReference type="Google" id="ProtNLM"/>
    </source>
</evidence>
<dbReference type="NCBIfam" id="TIGR01873">
    <property type="entry name" value="cas_CT1978"/>
    <property type="match status" value="1"/>
</dbReference>
<protein>
    <recommendedName>
        <fullName evidence="2">CRISPR-associated protein Cas2</fullName>
    </recommendedName>
</protein>
<reference evidence="1" key="1">
    <citation type="submission" date="2018-01" db="EMBL/GenBank/DDBJ databases">
        <authorList>
            <person name="Regsiter A."/>
            <person name="William W."/>
        </authorList>
    </citation>
    <scope>NUCLEOTIDE SEQUENCE</scope>
    <source>
        <strain evidence="1">TRIP AH-1</strain>
    </source>
</reference>
<dbReference type="InterPro" id="IPR010152">
    <property type="entry name" value="CRISPR-assoc_prot_Cas2_sub"/>
</dbReference>
<accession>A0A445N0N8</accession>
<proteinExistence type="predicted"/>
<dbReference type="AlphaFoldDB" id="A0A445N0N8"/>
<dbReference type="CDD" id="cd09755">
    <property type="entry name" value="Cas2_I-E"/>
    <property type="match status" value="1"/>
</dbReference>
<sequence>MVVLILERVPLGLRGELTRWYLEPKAGVFVGRVSAMVRDRLWDKACGQARDGGCVMIHTSDNEQGFRIRSWGKTARSIEDFEGLFLVRVP</sequence>
<gene>
    <name evidence="1" type="primary">ygbF</name>
    <name evidence="1" type="ORF">PITCH_A50045</name>
</gene>
<dbReference type="Pfam" id="PF09707">
    <property type="entry name" value="Cas_Cas2CT1978"/>
    <property type="match status" value="1"/>
</dbReference>
<name>A0A445N0N8_9BACT</name>
<dbReference type="Gene3D" id="3.30.70.240">
    <property type="match status" value="1"/>
</dbReference>
<organism evidence="1">
    <name type="scientific">uncultured Desulfobacterium sp</name>
    <dbReference type="NCBI Taxonomy" id="201089"/>
    <lineage>
        <taxon>Bacteria</taxon>
        <taxon>Pseudomonadati</taxon>
        <taxon>Thermodesulfobacteriota</taxon>
        <taxon>Desulfobacteria</taxon>
        <taxon>Desulfobacterales</taxon>
        <taxon>Desulfobacteriaceae</taxon>
        <taxon>Desulfobacterium</taxon>
        <taxon>environmental samples</taxon>
    </lineage>
</organism>
<dbReference type="EMBL" id="OJIN01000192">
    <property type="protein sequence ID" value="SPD75243.1"/>
    <property type="molecule type" value="Genomic_DNA"/>
</dbReference>